<comment type="caution">
    <text evidence="1">The sequence shown here is derived from an EMBL/GenBank/DDBJ whole genome shotgun (WGS) entry which is preliminary data.</text>
</comment>
<dbReference type="OrthoDB" id="655030at2759"/>
<organism evidence="1 2">
    <name type="scientific">Triparma retinervis</name>
    <dbReference type="NCBI Taxonomy" id="2557542"/>
    <lineage>
        <taxon>Eukaryota</taxon>
        <taxon>Sar</taxon>
        <taxon>Stramenopiles</taxon>
        <taxon>Ochrophyta</taxon>
        <taxon>Bolidophyceae</taxon>
        <taxon>Parmales</taxon>
        <taxon>Triparmaceae</taxon>
        <taxon>Triparma</taxon>
    </lineage>
</organism>
<dbReference type="AlphaFoldDB" id="A0A9W7DX18"/>
<evidence type="ECO:0000313" key="2">
    <source>
        <dbReference type="Proteomes" id="UP001165082"/>
    </source>
</evidence>
<protein>
    <submittedName>
        <fullName evidence="1">Uncharacterized protein</fullName>
    </submittedName>
</protein>
<keyword evidence="2" id="KW-1185">Reference proteome</keyword>
<sequence length="166" mass="18474">MSPFKGAGANQALRDGVELVKYLVQGGGGKIRTSTLNFERVMIQRSRVQDSRRAATELHSHQVLNVSNHSFTGLNDDEWAMLREALEARGIRASEFIDTKIRETIIDLCLGRKATTTVKKANKPIDELDVESMFRAVEDGDFAAIRRLSLKDCRLLGITGEEGKNL</sequence>
<evidence type="ECO:0000313" key="1">
    <source>
        <dbReference type="EMBL" id="GMH57290.1"/>
    </source>
</evidence>
<dbReference type="Gene3D" id="3.50.50.60">
    <property type="entry name" value="FAD/NAD(P)-binding domain"/>
    <property type="match status" value="1"/>
</dbReference>
<name>A0A9W7DX18_9STRA</name>
<reference evidence="1" key="1">
    <citation type="submission" date="2022-07" db="EMBL/GenBank/DDBJ databases">
        <title>Genome analysis of Parmales, a sister group of diatoms, reveals the evolutionary specialization of diatoms from phago-mixotrophs to photoautotrophs.</title>
        <authorList>
            <person name="Ban H."/>
            <person name="Sato S."/>
            <person name="Yoshikawa S."/>
            <person name="Kazumasa Y."/>
            <person name="Nakamura Y."/>
            <person name="Ichinomiya M."/>
            <person name="Saitoh K."/>
            <person name="Sato N."/>
            <person name="Blanc-Mathieu R."/>
            <person name="Endo H."/>
            <person name="Kuwata A."/>
            <person name="Ogata H."/>
        </authorList>
    </citation>
    <scope>NUCLEOTIDE SEQUENCE</scope>
</reference>
<proteinExistence type="predicted"/>
<dbReference type="InterPro" id="IPR036188">
    <property type="entry name" value="FAD/NAD-bd_sf"/>
</dbReference>
<dbReference type="Proteomes" id="UP001165082">
    <property type="component" value="Unassembled WGS sequence"/>
</dbReference>
<accession>A0A9W7DX18</accession>
<dbReference type="EMBL" id="BRXZ01002217">
    <property type="protein sequence ID" value="GMH57290.1"/>
    <property type="molecule type" value="Genomic_DNA"/>
</dbReference>
<gene>
    <name evidence="1" type="ORF">TrRE_jg585</name>
</gene>
<feature type="non-terminal residue" evidence="1">
    <location>
        <position position="1"/>
    </location>
</feature>